<protein>
    <recommendedName>
        <fullName evidence="11">Replication restart protein PriA</fullName>
    </recommendedName>
    <alternativeName>
        <fullName evidence="11">ATP-dependent DNA helicase PriA</fullName>
        <ecNumber evidence="11">5.6.2.4</ecNumber>
    </alternativeName>
    <alternativeName>
        <fullName evidence="11">DNA 3'-5' helicase PriA</fullName>
    </alternativeName>
</protein>
<dbReference type="Gene3D" id="3.40.1440.60">
    <property type="entry name" value="PriA, 3(prime) DNA-binding domain"/>
    <property type="match status" value="1"/>
</dbReference>
<dbReference type="AlphaFoldDB" id="A0A1F5BVT2"/>
<dbReference type="InterPro" id="IPR011545">
    <property type="entry name" value="DEAD/DEAH_box_helicase_dom"/>
</dbReference>
<feature type="binding site" evidence="11">
    <location>
        <position position="437"/>
    </location>
    <ligand>
        <name>Zn(2+)</name>
        <dbReference type="ChEBI" id="CHEBI:29105"/>
        <label>1</label>
    </ligand>
</feature>
<dbReference type="HAMAP" id="MF_00983">
    <property type="entry name" value="PriA"/>
    <property type="match status" value="1"/>
</dbReference>
<evidence type="ECO:0000256" key="4">
    <source>
        <dbReference type="ARBA" id="ARBA00022741"/>
    </source>
</evidence>
<evidence type="ECO:0000313" key="14">
    <source>
        <dbReference type="Proteomes" id="UP000176650"/>
    </source>
</evidence>
<dbReference type="GO" id="GO:0006270">
    <property type="term" value="P:DNA replication initiation"/>
    <property type="evidence" value="ECO:0007669"/>
    <property type="project" value="TreeGrafter"/>
</dbReference>
<feature type="binding site" evidence="11">
    <location>
        <position position="409"/>
    </location>
    <ligand>
        <name>Zn(2+)</name>
        <dbReference type="ChEBI" id="CHEBI:29105"/>
        <label>2</label>
    </ligand>
</feature>
<dbReference type="GO" id="GO:0006269">
    <property type="term" value="P:DNA replication, synthesis of primer"/>
    <property type="evidence" value="ECO:0007669"/>
    <property type="project" value="UniProtKB-KW"/>
</dbReference>
<evidence type="ECO:0000256" key="1">
    <source>
        <dbReference type="ARBA" id="ARBA00022515"/>
    </source>
</evidence>
<keyword evidence="5 11" id="KW-0378">Hydrolase</keyword>
<comment type="caution">
    <text evidence="13">The sequence shown here is derived from an EMBL/GenBank/DDBJ whole genome shotgun (WGS) entry which is preliminary data.</text>
</comment>
<reference evidence="13 14" key="1">
    <citation type="journal article" date="2016" name="Nat. Commun.">
        <title>Thousands of microbial genomes shed light on interconnected biogeochemical processes in an aquifer system.</title>
        <authorList>
            <person name="Anantharaman K."/>
            <person name="Brown C.T."/>
            <person name="Hug L.A."/>
            <person name="Sharon I."/>
            <person name="Castelle C.J."/>
            <person name="Probst A.J."/>
            <person name="Thomas B.C."/>
            <person name="Singh A."/>
            <person name="Wilkins M.J."/>
            <person name="Karaoz U."/>
            <person name="Brodie E.L."/>
            <person name="Williams K.H."/>
            <person name="Hubbard S.S."/>
            <person name="Banfield J.F."/>
        </authorList>
    </citation>
    <scope>NUCLEOTIDE SEQUENCE [LARGE SCALE GENOMIC DNA]</scope>
</reference>
<feature type="binding site" evidence="11">
    <location>
        <position position="406"/>
    </location>
    <ligand>
        <name>Zn(2+)</name>
        <dbReference type="ChEBI" id="CHEBI:29105"/>
        <label>2</label>
    </ligand>
</feature>
<evidence type="ECO:0000256" key="2">
    <source>
        <dbReference type="ARBA" id="ARBA00022705"/>
    </source>
</evidence>
<dbReference type="NCBIfam" id="TIGR00595">
    <property type="entry name" value="priA"/>
    <property type="match status" value="1"/>
</dbReference>
<feature type="binding site" evidence="11">
    <location>
        <position position="400"/>
    </location>
    <ligand>
        <name>Zn(2+)</name>
        <dbReference type="ChEBI" id="CHEBI:29105"/>
        <label>1</label>
    </ligand>
</feature>
<dbReference type="Pfam" id="PF00270">
    <property type="entry name" value="DEAD"/>
    <property type="match status" value="1"/>
</dbReference>
<keyword evidence="7 11" id="KW-0862">Zinc</keyword>
<comment type="cofactor">
    <cofactor evidence="11">
        <name>Zn(2+)</name>
        <dbReference type="ChEBI" id="CHEBI:29105"/>
    </cofactor>
    <text evidence="11">Binds 2 zinc ions per subunit.</text>
</comment>
<evidence type="ECO:0000313" key="13">
    <source>
        <dbReference type="EMBL" id="OGD34710.1"/>
    </source>
</evidence>
<evidence type="ECO:0000256" key="9">
    <source>
        <dbReference type="ARBA" id="ARBA00023125"/>
    </source>
</evidence>
<keyword evidence="2 11" id="KW-0235">DNA replication</keyword>
<organism evidence="13 14">
    <name type="scientific">Candidatus Azambacteria bacterium RIFCSPLOWO2_01_FULL_46_25</name>
    <dbReference type="NCBI Taxonomy" id="1797298"/>
    <lineage>
        <taxon>Bacteria</taxon>
        <taxon>Candidatus Azamiibacteriota</taxon>
    </lineage>
</organism>
<dbReference type="GO" id="GO:0005524">
    <property type="term" value="F:ATP binding"/>
    <property type="evidence" value="ECO:0007669"/>
    <property type="project" value="UniProtKB-UniRule"/>
</dbReference>
<keyword evidence="10 11" id="KW-0413">Isomerase</keyword>
<dbReference type="InterPro" id="IPR041236">
    <property type="entry name" value="PriA_C"/>
</dbReference>
<feature type="binding site" evidence="11">
    <location>
        <position position="427"/>
    </location>
    <ligand>
        <name>Zn(2+)</name>
        <dbReference type="ChEBI" id="CHEBI:29105"/>
        <label>2</label>
    </ligand>
</feature>
<evidence type="ECO:0000256" key="10">
    <source>
        <dbReference type="ARBA" id="ARBA00023235"/>
    </source>
</evidence>
<dbReference type="PANTHER" id="PTHR30580">
    <property type="entry name" value="PRIMOSOMAL PROTEIN N"/>
    <property type="match status" value="1"/>
</dbReference>
<comment type="catalytic activity">
    <reaction evidence="11">
        <text>ATP + H2O = ADP + phosphate + H(+)</text>
        <dbReference type="Rhea" id="RHEA:13065"/>
        <dbReference type="ChEBI" id="CHEBI:15377"/>
        <dbReference type="ChEBI" id="CHEBI:15378"/>
        <dbReference type="ChEBI" id="CHEBI:30616"/>
        <dbReference type="ChEBI" id="CHEBI:43474"/>
        <dbReference type="ChEBI" id="CHEBI:456216"/>
        <dbReference type="EC" id="5.6.2.4"/>
    </reaction>
</comment>
<dbReference type="GO" id="GO:0043138">
    <property type="term" value="F:3'-5' DNA helicase activity"/>
    <property type="evidence" value="ECO:0007669"/>
    <property type="project" value="UniProtKB-EC"/>
</dbReference>
<feature type="binding site" evidence="11">
    <location>
        <position position="397"/>
    </location>
    <ligand>
        <name>Zn(2+)</name>
        <dbReference type="ChEBI" id="CHEBI:29105"/>
        <label>1</label>
    </ligand>
</feature>
<name>A0A1F5BVT2_9BACT</name>
<evidence type="ECO:0000259" key="12">
    <source>
        <dbReference type="PROSITE" id="PS51192"/>
    </source>
</evidence>
<sequence length="683" mass="77095">MKRIAFEHPFCAQNGSFHINGVNGNFKDGMSLHVEYSIKNDGMMKEMIMYILDVIPTIKIPKTDLQVLSYFSSVSLPPGALVRMPVGKQQLNAVVLGAQPLSEQKFALKKSGYQIKNIAKVLSEKPVLNKHQIALLQQCADYYMVPLPIFLKTFLPNYLIAKKNPLALSLPKAAPPSQAPQKPLLLMQDNRIESYRRLVGETMASGKQVLILAPEIAIARFWMEQLEEYHPLLLTSELTPKTFFTAWNRIRMGEAQCIIGTRAAVFANFKDLGLIIIDEEQNPHYKSWDMLPYYHTRTVALELARASAARAILGSATPSVATYWHAKSGTYALQTDNHHKERKTHITAIDMRNELLDKNYSIFSYQLKNALEELLARPDKKALLFISRRGTASFYFCPDCKRIEKCVRCDAHMVYHKTNGLLVCHMCGFKTPVPLSCPHCKGTRMRMFGAGTQKVAEEMKKLFGYAHSLVLDADTAKSKQEQERIIRQFHDGTSRVLIATQSVLNKPAMPLVDLVGVVSLDNMLYIPDYAIGERLYHAIAGLLKYASATTLFFVQSNTPENEELRLNLAQDYEAFYAHEIEAREQLRYPPFSTIIKIVVKNKVESYAKNEADKIAALCEQAAKTTGSQIEVLGPASAYVPKVKNQYIYQIILKVIDAKRDFRERIAGIAMDRATIDVDPEHLV</sequence>
<feature type="domain" description="Helicase ATP-binding" evidence="12">
    <location>
        <begin position="157"/>
        <end position="336"/>
    </location>
</feature>
<comment type="function">
    <text evidence="11">Initiates the restart of stalled replication forks, which reloads the replicative helicase on sites other than the origin of replication. Recognizes and binds to abandoned replication forks and remodels them to uncover a helicase loading site. Promotes assembly of the primosome at these replication forks.</text>
</comment>
<keyword evidence="6 11" id="KW-0347">Helicase</keyword>
<evidence type="ECO:0000256" key="8">
    <source>
        <dbReference type="ARBA" id="ARBA00022840"/>
    </source>
</evidence>
<accession>A0A1F5BVT2</accession>
<evidence type="ECO:0000256" key="6">
    <source>
        <dbReference type="ARBA" id="ARBA00022806"/>
    </source>
</evidence>
<dbReference type="GO" id="GO:0006310">
    <property type="term" value="P:DNA recombination"/>
    <property type="evidence" value="ECO:0007669"/>
    <property type="project" value="InterPro"/>
</dbReference>
<evidence type="ECO:0000256" key="5">
    <source>
        <dbReference type="ARBA" id="ARBA00022801"/>
    </source>
</evidence>
<dbReference type="PROSITE" id="PS51192">
    <property type="entry name" value="HELICASE_ATP_BIND_1"/>
    <property type="match status" value="1"/>
</dbReference>
<feature type="binding site" evidence="11">
    <location>
        <position position="440"/>
    </location>
    <ligand>
        <name>Zn(2+)</name>
        <dbReference type="ChEBI" id="CHEBI:29105"/>
        <label>1</label>
    </ligand>
</feature>
<dbReference type="PANTHER" id="PTHR30580:SF0">
    <property type="entry name" value="PRIMOSOMAL PROTEIN N"/>
    <property type="match status" value="1"/>
</dbReference>
<keyword evidence="8 11" id="KW-0067">ATP-binding</keyword>
<dbReference type="GO" id="GO:0008270">
    <property type="term" value="F:zinc ion binding"/>
    <property type="evidence" value="ECO:0007669"/>
    <property type="project" value="UniProtKB-UniRule"/>
</dbReference>
<keyword evidence="9 11" id="KW-0238">DNA-binding</keyword>
<comment type="subunit">
    <text evidence="11">Component of the replication restart primosome.</text>
</comment>
<dbReference type="Pfam" id="PF17764">
    <property type="entry name" value="PriA_3primeBD"/>
    <property type="match status" value="1"/>
</dbReference>
<dbReference type="Proteomes" id="UP000176650">
    <property type="component" value="Unassembled WGS sequence"/>
</dbReference>
<keyword evidence="3 11" id="KW-0479">Metal-binding</keyword>
<gene>
    <name evidence="11" type="primary">priA</name>
    <name evidence="13" type="ORF">A2988_04405</name>
</gene>
<dbReference type="GO" id="GO:1990077">
    <property type="term" value="C:primosome complex"/>
    <property type="evidence" value="ECO:0007669"/>
    <property type="project" value="UniProtKB-UniRule"/>
</dbReference>
<dbReference type="GO" id="GO:0016887">
    <property type="term" value="F:ATP hydrolysis activity"/>
    <property type="evidence" value="ECO:0007669"/>
    <property type="project" value="RHEA"/>
</dbReference>
<feature type="binding site" evidence="11">
    <location>
        <position position="424"/>
    </location>
    <ligand>
        <name>Zn(2+)</name>
        <dbReference type="ChEBI" id="CHEBI:29105"/>
        <label>2</label>
    </ligand>
</feature>
<dbReference type="EC" id="5.6.2.4" evidence="11"/>
<dbReference type="SUPFAM" id="SSF52540">
    <property type="entry name" value="P-loop containing nucleoside triphosphate hydrolases"/>
    <property type="match status" value="2"/>
</dbReference>
<dbReference type="InterPro" id="IPR042115">
    <property type="entry name" value="PriA_3primeBD_sf"/>
</dbReference>
<dbReference type="GO" id="GO:0003677">
    <property type="term" value="F:DNA binding"/>
    <property type="evidence" value="ECO:0007669"/>
    <property type="project" value="UniProtKB-UniRule"/>
</dbReference>
<dbReference type="Pfam" id="PF18319">
    <property type="entry name" value="Zn_ribbon_PriA"/>
    <property type="match status" value="1"/>
</dbReference>
<comment type="similarity">
    <text evidence="11">Belongs to the helicase family. PriA subfamily.</text>
</comment>
<dbReference type="InterPro" id="IPR040498">
    <property type="entry name" value="PriA_CRR"/>
</dbReference>
<comment type="catalytic activity">
    <reaction evidence="11">
        <text>Couples ATP hydrolysis with the unwinding of duplex DNA by translocating in the 3'-5' direction.</text>
        <dbReference type="EC" id="5.6.2.4"/>
    </reaction>
</comment>
<dbReference type="EMBL" id="MEYS01000001">
    <property type="protein sequence ID" value="OGD34710.1"/>
    <property type="molecule type" value="Genomic_DNA"/>
</dbReference>
<evidence type="ECO:0000256" key="3">
    <source>
        <dbReference type="ARBA" id="ARBA00022723"/>
    </source>
</evidence>
<dbReference type="Gene3D" id="3.40.50.300">
    <property type="entry name" value="P-loop containing nucleotide triphosphate hydrolases"/>
    <property type="match status" value="2"/>
</dbReference>
<dbReference type="InterPro" id="IPR027417">
    <property type="entry name" value="P-loop_NTPase"/>
</dbReference>
<keyword evidence="4 11" id="KW-0547">Nucleotide-binding</keyword>
<proteinExistence type="inferred from homology"/>
<dbReference type="Pfam" id="PF18074">
    <property type="entry name" value="PriA_C"/>
    <property type="match status" value="1"/>
</dbReference>
<dbReference type="InterPro" id="IPR041222">
    <property type="entry name" value="PriA_3primeBD"/>
</dbReference>
<dbReference type="InterPro" id="IPR005259">
    <property type="entry name" value="PriA"/>
</dbReference>
<dbReference type="STRING" id="1797298.A2988_04405"/>
<evidence type="ECO:0000256" key="11">
    <source>
        <dbReference type="HAMAP-Rule" id="MF_00983"/>
    </source>
</evidence>
<dbReference type="InterPro" id="IPR014001">
    <property type="entry name" value="Helicase_ATP-bd"/>
</dbReference>
<dbReference type="GO" id="GO:0006302">
    <property type="term" value="P:double-strand break repair"/>
    <property type="evidence" value="ECO:0007669"/>
    <property type="project" value="InterPro"/>
</dbReference>
<evidence type="ECO:0000256" key="7">
    <source>
        <dbReference type="ARBA" id="ARBA00022833"/>
    </source>
</evidence>
<keyword evidence="1 11" id="KW-0639">Primosome</keyword>